<keyword evidence="4" id="KW-0238">DNA-binding</keyword>
<evidence type="ECO:0000256" key="5">
    <source>
        <dbReference type="ARBA" id="ARBA00023163"/>
    </source>
</evidence>
<proteinExistence type="inferred from homology"/>
<evidence type="ECO:0000259" key="6">
    <source>
        <dbReference type="Pfam" id="PF04542"/>
    </source>
</evidence>
<dbReference type="PANTHER" id="PTHR43133">
    <property type="entry name" value="RNA POLYMERASE ECF-TYPE SIGMA FACTO"/>
    <property type="match status" value="1"/>
</dbReference>
<dbReference type="InterPro" id="IPR036388">
    <property type="entry name" value="WH-like_DNA-bd_sf"/>
</dbReference>
<dbReference type="EMBL" id="JRGF01000005">
    <property type="protein sequence ID" value="KHE42242.1"/>
    <property type="molecule type" value="Genomic_DNA"/>
</dbReference>
<evidence type="ECO:0000256" key="4">
    <source>
        <dbReference type="ARBA" id="ARBA00023125"/>
    </source>
</evidence>
<keyword evidence="5" id="KW-0804">Transcription</keyword>
<dbReference type="InterPro" id="IPR014284">
    <property type="entry name" value="RNA_pol_sigma-70_dom"/>
</dbReference>
<dbReference type="CDD" id="cd06171">
    <property type="entry name" value="Sigma70_r4"/>
    <property type="match status" value="1"/>
</dbReference>
<dbReference type="InterPro" id="IPR007627">
    <property type="entry name" value="RNA_pol_sigma70_r2"/>
</dbReference>
<sequence length="169" mass="19744">MDQAEFAARLIPLKDKIFRFARAILSDVSEAEDVTQDVFEKLWKSRGSLDGCTNLEAFVMVSVRNLCYDRLRSRRTKQEKLGMLRNETDNAAQEWATDHLDTHELLRRAMETLPEKQRTIMHLRDIENYDIDRIAEIVGMEGPTVRVLLSRARKRVRERFKAIMDYGIG</sequence>
<dbReference type="Gene3D" id="1.10.1740.10">
    <property type="match status" value="1"/>
</dbReference>
<dbReference type="RefSeq" id="WP_022064186.1">
    <property type="nucleotide sequence ID" value="NZ_JRGF01000005.1"/>
</dbReference>
<feature type="domain" description="RNA polymerase sigma-70 region 2" evidence="6">
    <location>
        <begin position="14"/>
        <end position="75"/>
    </location>
</feature>
<name>A0ABR4YJ78_9BACT</name>
<dbReference type="Pfam" id="PF04542">
    <property type="entry name" value="Sigma70_r2"/>
    <property type="match status" value="1"/>
</dbReference>
<dbReference type="InterPro" id="IPR039425">
    <property type="entry name" value="RNA_pol_sigma-70-like"/>
</dbReference>
<reference evidence="8 9" key="1">
    <citation type="submission" date="2014-09" db="EMBL/GenBank/DDBJ databases">
        <title>Alistipes sp. 627, sp. nov., a novel member of the family Rikenellaceae isolated from human faeces.</title>
        <authorList>
            <person name="Shkoporov A.N."/>
            <person name="Chaplin A.V."/>
            <person name="Motuzova O.V."/>
            <person name="Kafarskaia L.I."/>
            <person name="Khokhlova E.V."/>
            <person name="Efimov B.A."/>
        </authorList>
    </citation>
    <scope>NUCLEOTIDE SEQUENCE [LARGE SCALE GENOMIC DNA]</scope>
    <source>
        <strain evidence="8 9">627</strain>
    </source>
</reference>
<evidence type="ECO:0000313" key="8">
    <source>
        <dbReference type="EMBL" id="KHE42242.1"/>
    </source>
</evidence>
<protein>
    <recommendedName>
        <fullName evidence="10">RNA polymerase sigma70 factor</fullName>
    </recommendedName>
</protein>
<feature type="domain" description="RNA polymerase sigma factor 70 region 4 type 2" evidence="7">
    <location>
        <begin position="104"/>
        <end position="155"/>
    </location>
</feature>
<evidence type="ECO:0008006" key="10">
    <source>
        <dbReference type="Google" id="ProtNLM"/>
    </source>
</evidence>
<accession>A0ABR4YJ78</accession>
<dbReference type="InterPro" id="IPR013325">
    <property type="entry name" value="RNA_pol_sigma_r2"/>
</dbReference>
<dbReference type="InterPro" id="IPR013249">
    <property type="entry name" value="RNA_pol_sigma70_r4_t2"/>
</dbReference>
<keyword evidence="2" id="KW-0805">Transcription regulation</keyword>
<keyword evidence="9" id="KW-1185">Reference proteome</keyword>
<dbReference type="NCBIfam" id="TIGR02937">
    <property type="entry name" value="sigma70-ECF"/>
    <property type="match status" value="1"/>
</dbReference>
<evidence type="ECO:0000259" key="7">
    <source>
        <dbReference type="Pfam" id="PF08281"/>
    </source>
</evidence>
<evidence type="ECO:0000256" key="3">
    <source>
        <dbReference type="ARBA" id="ARBA00023082"/>
    </source>
</evidence>
<keyword evidence="3" id="KW-0731">Sigma factor</keyword>
<dbReference type="InterPro" id="IPR013324">
    <property type="entry name" value="RNA_pol_sigma_r3/r4-like"/>
</dbReference>
<evidence type="ECO:0000313" key="9">
    <source>
        <dbReference type="Proteomes" id="UP000030889"/>
    </source>
</evidence>
<dbReference type="SUPFAM" id="SSF88946">
    <property type="entry name" value="Sigma2 domain of RNA polymerase sigma factors"/>
    <property type="match status" value="1"/>
</dbReference>
<dbReference type="PANTHER" id="PTHR43133:SF8">
    <property type="entry name" value="RNA POLYMERASE SIGMA FACTOR HI_1459-RELATED"/>
    <property type="match status" value="1"/>
</dbReference>
<evidence type="ECO:0000256" key="1">
    <source>
        <dbReference type="ARBA" id="ARBA00010641"/>
    </source>
</evidence>
<dbReference type="Pfam" id="PF08281">
    <property type="entry name" value="Sigma70_r4_2"/>
    <property type="match status" value="1"/>
</dbReference>
<organism evidence="8 9">
    <name type="scientific">Alistipes inops</name>
    <dbReference type="NCBI Taxonomy" id="1501391"/>
    <lineage>
        <taxon>Bacteria</taxon>
        <taxon>Pseudomonadati</taxon>
        <taxon>Bacteroidota</taxon>
        <taxon>Bacteroidia</taxon>
        <taxon>Bacteroidales</taxon>
        <taxon>Rikenellaceae</taxon>
        <taxon>Alistipes</taxon>
    </lineage>
</organism>
<dbReference type="Gene3D" id="1.10.10.10">
    <property type="entry name" value="Winged helix-like DNA-binding domain superfamily/Winged helix DNA-binding domain"/>
    <property type="match status" value="1"/>
</dbReference>
<dbReference type="SUPFAM" id="SSF88659">
    <property type="entry name" value="Sigma3 and sigma4 domains of RNA polymerase sigma factors"/>
    <property type="match status" value="1"/>
</dbReference>
<gene>
    <name evidence="8" type="ORF">LG35_04910</name>
</gene>
<dbReference type="Proteomes" id="UP000030889">
    <property type="component" value="Unassembled WGS sequence"/>
</dbReference>
<comment type="similarity">
    <text evidence="1">Belongs to the sigma-70 factor family. ECF subfamily.</text>
</comment>
<comment type="caution">
    <text evidence="8">The sequence shown here is derived from an EMBL/GenBank/DDBJ whole genome shotgun (WGS) entry which is preliminary data.</text>
</comment>
<evidence type="ECO:0000256" key="2">
    <source>
        <dbReference type="ARBA" id="ARBA00023015"/>
    </source>
</evidence>